<evidence type="ECO:0008006" key="4">
    <source>
        <dbReference type="Google" id="ProtNLM"/>
    </source>
</evidence>
<feature type="signal peptide" evidence="1">
    <location>
        <begin position="1"/>
        <end position="23"/>
    </location>
</feature>
<proteinExistence type="predicted"/>
<gene>
    <name evidence="2" type="ORF">ACFOMD_04295</name>
</gene>
<evidence type="ECO:0000313" key="3">
    <source>
        <dbReference type="Proteomes" id="UP001595615"/>
    </source>
</evidence>
<keyword evidence="1" id="KW-0732">Signal</keyword>
<feature type="chain" id="PRO_5047342131" description="Glycine zipper domain-containing protein" evidence="1">
    <location>
        <begin position="24"/>
        <end position="95"/>
    </location>
</feature>
<keyword evidence="3" id="KW-1185">Reference proteome</keyword>
<organism evidence="2 3">
    <name type="scientific">Sphingoaurantiacus capsulatus</name>
    <dbReference type="NCBI Taxonomy" id="1771310"/>
    <lineage>
        <taxon>Bacteria</taxon>
        <taxon>Pseudomonadati</taxon>
        <taxon>Pseudomonadota</taxon>
        <taxon>Alphaproteobacteria</taxon>
        <taxon>Sphingomonadales</taxon>
        <taxon>Sphingosinicellaceae</taxon>
        <taxon>Sphingoaurantiacus</taxon>
    </lineage>
</organism>
<protein>
    <recommendedName>
        <fullName evidence="4">Glycine zipper domain-containing protein</fullName>
    </recommendedName>
</protein>
<accession>A0ABV7X6Y4</accession>
<evidence type="ECO:0000313" key="2">
    <source>
        <dbReference type="EMBL" id="MFC3711777.1"/>
    </source>
</evidence>
<name>A0ABV7X6Y4_9SPHN</name>
<comment type="caution">
    <text evidence="2">The sequence shown here is derived from an EMBL/GenBank/DDBJ whole genome shotgun (WGS) entry which is preliminary data.</text>
</comment>
<dbReference type="RefSeq" id="WP_380857355.1">
    <property type="nucleotide sequence ID" value="NZ_JBHRXV010000003.1"/>
</dbReference>
<reference evidence="3" key="1">
    <citation type="journal article" date="2019" name="Int. J. Syst. Evol. Microbiol.">
        <title>The Global Catalogue of Microorganisms (GCM) 10K type strain sequencing project: providing services to taxonomists for standard genome sequencing and annotation.</title>
        <authorList>
            <consortium name="The Broad Institute Genomics Platform"/>
            <consortium name="The Broad Institute Genome Sequencing Center for Infectious Disease"/>
            <person name="Wu L."/>
            <person name="Ma J."/>
        </authorList>
    </citation>
    <scope>NUCLEOTIDE SEQUENCE [LARGE SCALE GENOMIC DNA]</scope>
    <source>
        <strain evidence="3">KCTC 42644</strain>
    </source>
</reference>
<evidence type="ECO:0000256" key="1">
    <source>
        <dbReference type="SAM" id="SignalP"/>
    </source>
</evidence>
<dbReference type="EMBL" id="JBHRXV010000003">
    <property type="protein sequence ID" value="MFC3711777.1"/>
    <property type="molecule type" value="Genomic_DNA"/>
</dbReference>
<dbReference type="Proteomes" id="UP001595615">
    <property type="component" value="Unassembled WGS sequence"/>
</dbReference>
<sequence length="95" mass="9537">MTRIGIGMAAMAAALVIASPAQAGDTKKVLKSGAIGAGAGAVAGAVIPGLSVGEGAIIGGVGGAVIGAVDKDRKYYRDNSGRRYYLDKRGNRVYR</sequence>